<dbReference type="InterPro" id="IPR050302">
    <property type="entry name" value="Rab_GAP_TBC_domain"/>
</dbReference>
<evidence type="ECO:0000256" key="1">
    <source>
        <dbReference type="ARBA" id="ARBA00022468"/>
    </source>
</evidence>
<dbReference type="Pfam" id="PF00566">
    <property type="entry name" value="RabGAP-TBC"/>
    <property type="match status" value="1"/>
</dbReference>
<proteinExistence type="predicted"/>
<dbReference type="EMBL" id="CAJNOR010000033">
    <property type="protein sequence ID" value="CAF0764506.1"/>
    <property type="molecule type" value="Genomic_DNA"/>
</dbReference>
<dbReference type="EMBL" id="CAJNOJ010000086">
    <property type="protein sequence ID" value="CAF1072099.1"/>
    <property type="molecule type" value="Genomic_DNA"/>
</dbReference>
<protein>
    <recommendedName>
        <fullName evidence="3">Rab-GAP TBC domain-containing protein</fullName>
    </recommendedName>
</protein>
<dbReference type="PANTHER" id="PTHR47219:SF4">
    <property type="entry name" value="TBC1 DOMAIN FAMILY MEMBER 10A"/>
    <property type="match status" value="1"/>
</dbReference>
<dbReference type="OrthoDB" id="159449at2759"/>
<gene>
    <name evidence="5" type="ORF">EDS130_LOCUS18495</name>
    <name evidence="4" type="ORF">XAT740_LOCUS1116</name>
</gene>
<organism evidence="5 7">
    <name type="scientific">Adineta ricciae</name>
    <name type="common">Rotifer</name>
    <dbReference type="NCBI Taxonomy" id="249248"/>
    <lineage>
        <taxon>Eukaryota</taxon>
        <taxon>Metazoa</taxon>
        <taxon>Spiralia</taxon>
        <taxon>Gnathifera</taxon>
        <taxon>Rotifera</taxon>
        <taxon>Eurotatoria</taxon>
        <taxon>Bdelloidea</taxon>
        <taxon>Adinetida</taxon>
        <taxon>Adinetidae</taxon>
        <taxon>Adineta</taxon>
    </lineage>
</organism>
<dbReference type="Gene3D" id="1.10.8.270">
    <property type="entry name" value="putative rabgap domain of human tbc1 domain family member 14 like domains"/>
    <property type="match status" value="1"/>
</dbReference>
<accession>A0A814M396</accession>
<dbReference type="GO" id="GO:0031267">
    <property type="term" value="F:small GTPase binding"/>
    <property type="evidence" value="ECO:0007669"/>
    <property type="project" value="TreeGrafter"/>
</dbReference>
<dbReference type="PROSITE" id="PS50086">
    <property type="entry name" value="TBC_RABGAP"/>
    <property type="match status" value="1"/>
</dbReference>
<dbReference type="Gene3D" id="1.10.10.750">
    <property type="entry name" value="Ypt/Rab-GAP domain of gyp1p, domain 1"/>
    <property type="match status" value="1"/>
</dbReference>
<dbReference type="GO" id="GO:0005096">
    <property type="term" value="F:GTPase activator activity"/>
    <property type="evidence" value="ECO:0007669"/>
    <property type="project" value="UniProtKB-KW"/>
</dbReference>
<dbReference type="InterPro" id="IPR000195">
    <property type="entry name" value="Rab-GAP-TBC_dom"/>
</dbReference>
<dbReference type="SMART" id="SM00164">
    <property type="entry name" value="TBC"/>
    <property type="match status" value="1"/>
</dbReference>
<evidence type="ECO:0000256" key="2">
    <source>
        <dbReference type="SAM" id="MobiDB-lite"/>
    </source>
</evidence>
<feature type="domain" description="Rab-GAP TBC" evidence="3">
    <location>
        <begin position="72"/>
        <end position="265"/>
    </location>
</feature>
<dbReference type="FunFam" id="1.10.10.750:FF:000001">
    <property type="entry name" value="TBC1 domain family member 10A"/>
    <property type="match status" value="1"/>
</dbReference>
<evidence type="ECO:0000259" key="3">
    <source>
        <dbReference type="PROSITE" id="PS50086"/>
    </source>
</evidence>
<comment type="caution">
    <text evidence="5">The sequence shown here is derived from an EMBL/GenBank/DDBJ whole genome shotgun (WGS) entry which is preliminary data.</text>
</comment>
<dbReference type="Gene3D" id="1.10.472.80">
    <property type="entry name" value="Ypt/Rab-GAP domain of gyp1p, domain 3"/>
    <property type="match status" value="1"/>
</dbReference>
<reference evidence="5" key="1">
    <citation type="submission" date="2021-02" db="EMBL/GenBank/DDBJ databases">
        <authorList>
            <person name="Nowell W R."/>
        </authorList>
    </citation>
    <scope>NUCLEOTIDE SEQUENCE</scope>
</reference>
<dbReference type="SUPFAM" id="SSF47923">
    <property type="entry name" value="Ypt/Rab-GAP domain of gyp1p"/>
    <property type="match status" value="2"/>
</dbReference>
<name>A0A814M396_ADIRI</name>
<evidence type="ECO:0000313" key="6">
    <source>
        <dbReference type="Proteomes" id="UP000663828"/>
    </source>
</evidence>
<evidence type="ECO:0000313" key="4">
    <source>
        <dbReference type="EMBL" id="CAF0764506.1"/>
    </source>
</evidence>
<dbReference type="FunFam" id="1.10.8.270:FF:000007">
    <property type="entry name" value="TBC1 domain family member 10A"/>
    <property type="match status" value="1"/>
</dbReference>
<feature type="region of interest" description="Disordered" evidence="2">
    <location>
        <begin position="342"/>
        <end position="365"/>
    </location>
</feature>
<sequence>MVNNYSRNSEQERDEVPNTYGFFVSPNELEMEESVKASVARRREQKWLDMFARWATFIDSRFDKVKERCRKGIPPSVRGQAWYHLSAAKFRHENADRNCPTGSVFSFYLTQTPASHVVDDIRKDLARSFPDHEMFRDDGCGQQSLYDVLKAYAVHDPDVGYCQAQAPIAAILLMHLPPEQAFWVFVQINEEYVKGYFSDGLMAVKEDALATELLIQKVTSKGHRLLKKLDVDPILYTLDWYMTLFSRTYRAPQLFRIWDMFFCEGVKVLFRLALVIVRETLEIGPTDTVSKAHKCDNAMDLVALIKQTAKQLPFETLLIKMDKLPLSDIDLAQACGQARQQLSSDLNGNNNRNKSASRSQANKHK</sequence>
<evidence type="ECO:0000313" key="7">
    <source>
        <dbReference type="Proteomes" id="UP000663852"/>
    </source>
</evidence>
<keyword evidence="1" id="KW-0343">GTPase activation</keyword>
<dbReference type="PANTHER" id="PTHR47219">
    <property type="entry name" value="RAB GTPASE-ACTIVATING PROTEIN 1-LIKE"/>
    <property type="match status" value="1"/>
</dbReference>
<dbReference type="AlphaFoldDB" id="A0A814M396"/>
<dbReference type="Proteomes" id="UP000663852">
    <property type="component" value="Unassembled WGS sequence"/>
</dbReference>
<keyword evidence="6" id="KW-1185">Reference proteome</keyword>
<evidence type="ECO:0000313" key="5">
    <source>
        <dbReference type="EMBL" id="CAF1072099.1"/>
    </source>
</evidence>
<dbReference type="Proteomes" id="UP000663828">
    <property type="component" value="Unassembled WGS sequence"/>
</dbReference>
<dbReference type="InterPro" id="IPR035969">
    <property type="entry name" value="Rab-GAP_TBC_sf"/>
</dbReference>